<accession>A0AAN7UAL5</accession>
<evidence type="ECO:0000256" key="1">
    <source>
        <dbReference type="SAM" id="Phobius"/>
    </source>
</evidence>
<evidence type="ECO:0000313" key="2">
    <source>
        <dbReference type="EMBL" id="KAK5624988.1"/>
    </source>
</evidence>
<protein>
    <submittedName>
        <fullName evidence="2">Uncharacterized protein</fullName>
    </submittedName>
</protein>
<dbReference type="Proteomes" id="UP001305414">
    <property type="component" value="Unassembled WGS sequence"/>
</dbReference>
<organism evidence="2 3">
    <name type="scientific">Xylaria bambusicola</name>
    <dbReference type="NCBI Taxonomy" id="326684"/>
    <lineage>
        <taxon>Eukaryota</taxon>
        <taxon>Fungi</taxon>
        <taxon>Dikarya</taxon>
        <taxon>Ascomycota</taxon>
        <taxon>Pezizomycotina</taxon>
        <taxon>Sordariomycetes</taxon>
        <taxon>Xylariomycetidae</taxon>
        <taxon>Xylariales</taxon>
        <taxon>Xylariaceae</taxon>
        <taxon>Xylaria</taxon>
    </lineage>
</organism>
<evidence type="ECO:0000313" key="3">
    <source>
        <dbReference type="Proteomes" id="UP001305414"/>
    </source>
</evidence>
<comment type="caution">
    <text evidence="2">The sequence shown here is derived from an EMBL/GenBank/DDBJ whole genome shotgun (WGS) entry which is preliminary data.</text>
</comment>
<dbReference type="EMBL" id="JAWHQM010000002">
    <property type="protein sequence ID" value="KAK5624988.1"/>
    <property type="molecule type" value="Genomic_DNA"/>
</dbReference>
<keyword evidence="3" id="KW-1185">Reference proteome</keyword>
<sequence length="186" mass="20205">MAMPQFAKQQAQPLLEPSNQINVSQANNYQMANLAGEGSINSLMGEPPGGTSSTLTLPYHARNRSSLLTRLGAFVVITNALTFTTLVISISIISWLWFGNEKDDKRRQVLLGDHLDEIITTSSIFIRAAVTTQTTTVIAILSSLAMECSGGVQLKEVPAISIARYSNAGPLSMLLHFFVQIVIKLK</sequence>
<feature type="transmembrane region" description="Helical" evidence="1">
    <location>
        <begin position="71"/>
        <end position="98"/>
    </location>
</feature>
<dbReference type="AlphaFoldDB" id="A0AAN7UAL5"/>
<gene>
    <name evidence="2" type="ORF">RRF57_000704</name>
</gene>
<name>A0AAN7UAL5_9PEZI</name>
<keyword evidence="1" id="KW-0812">Transmembrane</keyword>
<keyword evidence="1" id="KW-1133">Transmembrane helix</keyword>
<keyword evidence="1" id="KW-0472">Membrane</keyword>
<reference evidence="2 3" key="1">
    <citation type="submission" date="2023-10" db="EMBL/GenBank/DDBJ databases">
        <title>Draft genome sequence of Xylaria bambusicola isolate GMP-LS, the root and basal stem rot pathogen of sugarcane in Indonesia.</title>
        <authorList>
            <person name="Selvaraj P."/>
            <person name="Muralishankar V."/>
            <person name="Muruganantham S."/>
            <person name="Sp S."/>
            <person name="Haryani S."/>
            <person name="Lau K.J.X."/>
            <person name="Naqvi N.I."/>
        </authorList>
    </citation>
    <scope>NUCLEOTIDE SEQUENCE [LARGE SCALE GENOMIC DNA]</scope>
    <source>
        <strain evidence="2">GMP-LS</strain>
    </source>
</reference>
<proteinExistence type="predicted"/>